<evidence type="ECO:0000256" key="1">
    <source>
        <dbReference type="ARBA" id="ARBA00004127"/>
    </source>
</evidence>
<evidence type="ECO:0000256" key="5">
    <source>
        <dbReference type="ARBA" id="ARBA00022692"/>
    </source>
</evidence>
<comment type="subcellular location">
    <subcellularLocation>
        <location evidence="1">Endomembrane system</location>
        <topology evidence="1">Multi-pass membrane protein</topology>
    </subcellularLocation>
</comment>
<evidence type="ECO:0000313" key="12">
    <source>
        <dbReference type="EMBL" id="KAI8041471.1"/>
    </source>
</evidence>
<dbReference type="GO" id="GO:0016020">
    <property type="term" value="C:membrane"/>
    <property type="evidence" value="ECO:0007669"/>
    <property type="project" value="InterPro"/>
</dbReference>
<dbReference type="Proteomes" id="UP001059596">
    <property type="component" value="Unassembled WGS sequence"/>
</dbReference>
<keyword evidence="5" id="KW-0812">Transmembrane</keyword>
<keyword evidence="4" id="KW-0633">Potassium transport</keyword>
<dbReference type="PANTHER" id="PTHR12454">
    <property type="entry name" value="TRIMERIC INTRACELLULAR CATION CHANNEL"/>
    <property type="match status" value="1"/>
</dbReference>
<keyword evidence="6" id="KW-0631">Potassium channel</keyword>
<dbReference type="PANTHER" id="PTHR12454:SF11">
    <property type="entry name" value="GH25683P"/>
    <property type="match status" value="1"/>
</dbReference>
<dbReference type="Pfam" id="PF05197">
    <property type="entry name" value="TRIC"/>
    <property type="match status" value="1"/>
</dbReference>
<dbReference type="GO" id="GO:0005267">
    <property type="term" value="F:potassium channel activity"/>
    <property type="evidence" value="ECO:0007669"/>
    <property type="project" value="UniProtKB-KW"/>
</dbReference>
<evidence type="ECO:0000256" key="7">
    <source>
        <dbReference type="ARBA" id="ARBA00022958"/>
    </source>
</evidence>
<dbReference type="GO" id="GO:0012505">
    <property type="term" value="C:endomembrane system"/>
    <property type="evidence" value="ECO:0007669"/>
    <property type="project" value="UniProtKB-SubCell"/>
</dbReference>
<evidence type="ECO:0000256" key="9">
    <source>
        <dbReference type="ARBA" id="ARBA00023065"/>
    </source>
</evidence>
<evidence type="ECO:0000256" key="8">
    <source>
        <dbReference type="ARBA" id="ARBA00022989"/>
    </source>
</evidence>
<evidence type="ECO:0000256" key="4">
    <source>
        <dbReference type="ARBA" id="ARBA00022538"/>
    </source>
</evidence>
<comment type="similarity">
    <text evidence="2">Belongs to the TMEM38 family.</text>
</comment>
<dbReference type="EMBL" id="JAMKOV010000003">
    <property type="protein sequence ID" value="KAI8041471.1"/>
    <property type="molecule type" value="Genomic_DNA"/>
</dbReference>
<keyword evidence="8" id="KW-1133">Transmembrane helix</keyword>
<organism evidence="12 13">
    <name type="scientific">Drosophila gunungcola</name>
    <name type="common">fruit fly</name>
    <dbReference type="NCBI Taxonomy" id="103775"/>
    <lineage>
        <taxon>Eukaryota</taxon>
        <taxon>Metazoa</taxon>
        <taxon>Ecdysozoa</taxon>
        <taxon>Arthropoda</taxon>
        <taxon>Hexapoda</taxon>
        <taxon>Insecta</taxon>
        <taxon>Pterygota</taxon>
        <taxon>Neoptera</taxon>
        <taxon>Endopterygota</taxon>
        <taxon>Diptera</taxon>
        <taxon>Brachycera</taxon>
        <taxon>Muscomorpha</taxon>
        <taxon>Ephydroidea</taxon>
        <taxon>Drosophilidae</taxon>
        <taxon>Drosophila</taxon>
        <taxon>Sophophora</taxon>
    </lineage>
</organism>
<keyword evidence="13" id="KW-1185">Reference proteome</keyword>
<feature type="non-terminal residue" evidence="12">
    <location>
        <position position="374"/>
    </location>
</feature>
<evidence type="ECO:0000256" key="3">
    <source>
        <dbReference type="ARBA" id="ARBA00022448"/>
    </source>
</evidence>
<keyword evidence="9" id="KW-0406">Ion transport</keyword>
<dbReference type="AlphaFoldDB" id="A0A9P9YQY3"/>
<keyword evidence="11" id="KW-0407">Ion channel</keyword>
<accession>A0A9P9YQY3</accession>
<keyword evidence="10" id="KW-0472">Membrane</keyword>
<protein>
    <submittedName>
        <fullName evidence="12">Uncharacterized protein</fullName>
    </submittedName>
</protein>
<dbReference type="GO" id="GO:0042802">
    <property type="term" value="F:identical protein binding"/>
    <property type="evidence" value="ECO:0007669"/>
    <property type="project" value="InterPro"/>
</dbReference>
<reference evidence="12" key="1">
    <citation type="journal article" date="2023" name="Genome Biol. Evol.">
        <title>Long-read-based Genome Assembly of Drosophila gunungcola Reveals Fewer Chemosensory Genes in Flower-breeding Species.</title>
        <authorList>
            <person name="Negi A."/>
            <person name="Liao B.Y."/>
            <person name="Yeh S.D."/>
        </authorList>
    </citation>
    <scope>NUCLEOTIDE SEQUENCE</scope>
    <source>
        <strain evidence="12">Sukarami</strain>
    </source>
</reference>
<evidence type="ECO:0000256" key="6">
    <source>
        <dbReference type="ARBA" id="ARBA00022826"/>
    </source>
</evidence>
<dbReference type="InterPro" id="IPR007866">
    <property type="entry name" value="TRIC_channel"/>
</dbReference>
<name>A0A9P9YQY3_9MUSC</name>
<evidence type="ECO:0000313" key="13">
    <source>
        <dbReference type="Proteomes" id="UP001059596"/>
    </source>
</evidence>
<evidence type="ECO:0000256" key="2">
    <source>
        <dbReference type="ARBA" id="ARBA00005766"/>
    </source>
</evidence>
<evidence type="ECO:0000256" key="11">
    <source>
        <dbReference type="ARBA" id="ARBA00023303"/>
    </source>
</evidence>
<evidence type="ECO:0000256" key="10">
    <source>
        <dbReference type="ARBA" id="ARBA00023136"/>
    </source>
</evidence>
<keyword evidence="3" id="KW-0813">Transport</keyword>
<comment type="caution">
    <text evidence="12">The sequence shown here is derived from an EMBL/GenBank/DDBJ whole genome shotgun (WGS) entry which is preliminary data.</text>
</comment>
<sequence length="374" mass="41480">VVCLVFTWGLGHSHGATTILHGNGQVASAVSHQSFTRLSSAEPLILQSPKQQVVPSARIVNQHRAVKRFFQATQEQEKEEQLPPISSQTPAHLTYAAHPVVHQMLPRIKPVRNISFDSLVPGPRSLATNRNLSPQLRDELGVGAGSSRLKKGGSKLLEWQPFALWLANLLLNYAGDALGNLLLGSLPLEPLCNTADILLCSVICTMAFRILATALSTISQIQLIDRGVHLAGKVYENAPVPMLIVGTVMGSGAEILKPVASLLINRCQHNQSAYLKLSNNSKLALFLSCLFMLEIFQSPLILGLNRHSLVVYSLVMTTAFKFLSLTYRTDHFIWLLEHQLRYILFGGLSRDLTKFFQRLSEPELRRTWAFSEFD</sequence>
<gene>
    <name evidence="12" type="ORF">M5D96_005736</name>
</gene>
<keyword evidence="7" id="KW-0630">Potassium</keyword>
<proteinExistence type="inferred from homology"/>